<proteinExistence type="predicted"/>
<gene>
    <name evidence="2" type="ORF">LNO71_01035</name>
</gene>
<feature type="transmembrane region" description="Helical" evidence="1">
    <location>
        <begin position="121"/>
        <end position="139"/>
    </location>
</feature>
<dbReference type="AlphaFoldDB" id="A0AAW6HPS9"/>
<keyword evidence="1" id="KW-0812">Transmembrane</keyword>
<feature type="transmembrane region" description="Helical" evidence="1">
    <location>
        <begin position="12"/>
        <end position="32"/>
    </location>
</feature>
<feature type="transmembrane region" description="Helical" evidence="1">
    <location>
        <begin position="151"/>
        <end position="176"/>
    </location>
</feature>
<sequence length="208" mass="23786">MDRAKFLKISSFLAYAAIILSLCAVLPSYIIILGPLKVVREFHETAPEYIKDWTYSSINLHVISFVKNYIGTSVISLFFIIYNLIYLRKNNNTWLASLFPFCFKDLKTSTTFAYKMKSGSYWTLYTFIILSILSIAGTQPFLNFTADVNKYYVLTMISYAFLTVICWSVISFIIIVTSSDYKTARLNSLSVSKFKINTDSSINTSINK</sequence>
<organism evidence="2 3">
    <name type="scientific">Mycoplasma bradburyae</name>
    <dbReference type="NCBI Taxonomy" id="2963128"/>
    <lineage>
        <taxon>Bacteria</taxon>
        <taxon>Bacillati</taxon>
        <taxon>Mycoplasmatota</taxon>
        <taxon>Mollicutes</taxon>
        <taxon>Mycoplasmataceae</taxon>
        <taxon>Mycoplasma</taxon>
    </lineage>
</organism>
<accession>A0AAW6HPS9</accession>
<evidence type="ECO:0000313" key="2">
    <source>
        <dbReference type="EMBL" id="MDC4183231.1"/>
    </source>
</evidence>
<dbReference type="Proteomes" id="UP001216384">
    <property type="component" value="Unassembled WGS sequence"/>
</dbReference>
<evidence type="ECO:0000256" key="1">
    <source>
        <dbReference type="SAM" id="Phobius"/>
    </source>
</evidence>
<feature type="transmembrane region" description="Helical" evidence="1">
    <location>
        <begin position="69"/>
        <end position="87"/>
    </location>
</feature>
<comment type="caution">
    <text evidence="2">The sequence shown here is derived from an EMBL/GenBank/DDBJ whole genome shotgun (WGS) entry which is preliminary data.</text>
</comment>
<dbReference type="RefSeq" id="WP_272403930.1">
    <property type="nucleotide sequence ID" value="NZ_JAJHZP010000011.1"/>
</dbReference>
<reference evidence="2" key="1">
    <citation type="submission" date="2021-11" db="EMBL/GenBank/DDBJ databases">
        <title>Description of Mycoplasma bradburyaesp. nov.from sea birds: a tribute to a great mycoplasmologist.</title>
        <authorList>
            <person name="Ramirez A.S."/>
            <person name="Poveda C."/>
            <person name="Suarez-Perez A."/>
            <person name="Rosales R.S."/>
            <person name="Dijkman R."/>
            <person name="Feberwee A."/>
            <person name="Spergser J."/>
            <person name="Szostak M.P."/>
            <person name="Ressel L."/>
            <person name="Calabuig P."/>
            <person name="Catania S."/>
            <person name="Gobbo F."/>
            <person name="Timofte D."/>
            <person name="Poveda J.B."/>
        </authorList>
    </citation>
    <scope>NUCLEOTIDE SEQUENCE</scope>
    <source>
        <strain evidence="2">T264</strain>
    </source>
</reference>
<keyword evidence="1" id="KW-1133">Transmembrane helix</keyword>
<dbReference type="EMBL" id="JAJHZP010000011">
    <property type="protein sequence ID" value="MDC4183231.1"/>
    <property type="molecule type" value="Genomic_DNA"/>
</dbReference>
<keyword evidence="1" id="KW-0472">Membrane</keyword>
<evidence type="ECO:0000313" key="3">
    <source>
        <dbReference type="Proteomes" id="UP001216384"/>
    </source>
</evidence>
<protein>
    <submittedName>
        <fullName evidence="2">Uncharacterized protein</fullName>
    </submittedName>
</protein>
<name>A0AAW6HPS9_9MOLU</name>